<proteinExistence type="predicted"/>
<dbReference type="SMART" id="SM00479">
    <property type="entry name" value="EXOIII"/>
    <property type="match status" value="1"/>
</dbReference>
<gene>
    <name evidence="10" type="primary">LOC113202484</name>
</gene>
<dbReference type="PANTHER" id="PTHR23044:SF61">
    <property type="entry name" value="3'-5' EXORIBONUCLEASE 1-RELATED"/>
    <property type="match status" value="1"/>
</dbReference>
<keyword evidence="3 7" id="KW-0863">Zinc-finger</keyword>
<dbReference type="Gene3D" id="3.30.420.10">
    <property type="entry name" value="Ribonuclease H-like superfamily/Ribonuclease H"/>
    <property type="match status" value="1"/>
</dbReference>
<keyword evidence="6" id="KW-0269">Exonuclease</keyword>
<protein>
    <submittedName>
        <fullName evidence="10">ERI1 exoribonuclease 2-like</fullName>
    </submittedName>
</protein>
<keyword evidence="1" id="KW-0540">Nuclease</keyword>
<evidence type="ECO:0000313" key="9">
    <source>
        <dbReference type="Proteomes" id="UP000504606"/>
    </source>
</evidence>
<dbReference type="Pfam" id="PF00929">
    <property type="entry name" value="RNase_T"/>
    <property type="match status" value="1"/>
</dbReference>
<evidence type="ECO:0000256" key="7">
    <source>
        <dbReference type="PROSITE-ProRule" id="PRU01343"/>
    </source>
</evidence>
<evidence type="ECO:0000313" key="10">
    <source>
        <dbReference type="RefSeq" id="XP_026272517.1"/>
    </source>
</evidence>
<dbReference type="PROSITE" id="PS51999">
    <property type="entry name" value="ZF_GRF"/>
    <property type="match status" value="1"/>
</dbReference>
<dbReference type="CDD" id="cd06133">
    <property type="entry name" value="ERI-1_3'hExo_like"/>
    <property type="match status" value="1"/>
</dbReference>
<dbReference type="InterPro" id="IPR010666">
    <property type="entry name" value="Znf_GRF"/>
</dbReference>
<evidence type="ECO:0000256" key="2">
    <source>
        <dbReference type="ARBA" id="ARBA00022723"/>
    </source>
</evidence>
<dbReference type="InterPro" id="IPR012337">
    <property type="entry name" value="RNaseH-like_sf"/>
</dbReference>
<dbReference type="PANTHER" id="PTHR23044">
    <property type="entry name" value="3'-5' EXONUCLEASE ERI1-RELATED"/>
    <property type="match status" value="1"/>
</dbReference>
<keyword evidence="4" id="KW-0378">Hydrolase</keyword>
<dbReference type="RefSeq" id="XP_026272517.1">
    <property type="nucleotide sequence ID" value="XM_026416732.2"/>
</dbReference>
<dbReference type="SUPFAM" id="SSF53098">
    <property type="entry name" value="Ribonuclease H-like"/>
    <property type="match status" value="1"/>
</dbReference>
<dbReference type="GO" id="GO:0008270">
    <property type="term" value="F:zinc ion binding"/>
    <property type="evidence" value="ECO:0007669"/>
    <property type="project" value="UniProtKB-KW"/>
</dbReference>
<reference evidence="10" key="1">
    <citation type="submission" date="2025-08" db="UniProtKB">
        <authorList>
            <consortium name="RefSeq"/>
        </authorList>
    </citation>
    <scope>IDENTIFICATION</scope>
    <source>
        <tissue evidence="10">Whole organism</tissue>
    </source>
</reference>
<dbReference type="InterPro" id="IPR036397">
    <property type="entry name" value="RNaseH_sf"/>
</dbReference>
<organism evidence="9 10">
    <name type="scientific">Frankliniella occidentalis</name>
    <name type="common">Western flower thrips</name>
    <name type="synonym">Euthrips occidentalis</name>
    <dbReference type="NCBI Taxonomy" id="133901"/>
    <lineage>
        <taxon>Eukaryota</taxon>
        <taxon>Metazoa</taxon>
        <taxon>Ecdysozoa</taxon>
        <taxon>Arthropoda</taxon>
        <taxon>Hexapoda</taxon>
        <taxon>Insecta</taxon>
        <taxon>Pterygota</taxon>
        <taxon>Neoptera</taxon>
        <taxon>Paraneoptera</taxon>
        <taxon>Thysanoptera</taxon>
        <taxon>Terebrantia</taxon>
        <taxon>Thripoidea</taxon>
        <taxon>Thripidae</taxon>
        <taxon>Frankliniella</taxon>
    </lineage>
</organism>
<feature type="domain" description="GRF-type" evidence="8">
    <location>
        <begin position="361"/>
        <end position="406"/>
    </location>
</feature>
<evidence type="ECO:0000256" key="4">
    <source>
        <dbReference type="ARBA" id="ARBA00022801"/>
    </source>
</evidence>
<evidence type="ECO:0000256" key="1">
    <source>
        <dbReference type="ARBA" id="ARBA00022722"/>
    </source>
</evidence>
<dbReference type="GO" id="GO:0003676">
    <property type="term" value="F:nucleic acid binding"/>
    <property type="evidence" value="ECO:0007669"/>
    <property type="project" value="InterPro"/>
</dbReference>
<dbReference type="AlphaFoldDB" id="A0A6J1RUF5"/>
<dbReference type="InterPro" id="IPR051274">
    <property type="entry name" value="3-5_Exoribonuclease"/>
</dbReference>
<dbReference type="InterPro" id="IPR047201">
    <property type="entry name" value="ERI-1_3'hExo-like"/>
</dbReference>
<accession>A0A6J1RUF5</accession>
<keyword evidence="2" id="KW-0479">Metal-binding</keyword>
<dbReference type="Proteomes" id="UP000504606">
    <property type="component" value="Unplaced"/>
</dbReference>
<name>A0A6J1RUF5_FRAOC</name>
<dbReference type="KEGG" id="foc:113202484"/>
<sequence length="406" mass="45602">MEEVFELARELGLVETFIVGQINSIKSAKCGALQTGNDQIFDYVIVIDFESTCWDNKDNQSKWQNLAEIIEFPAVLLNVKTGIIEEQFHHYVMPVENPTLSEFCVKLTGIKQEVVNAGIPLGTCLMLFNRWISKISTEKNISFHKPSDKTKTCTFVTWSDWDIAMCLQNETKRKQIRKPDVLSQWIDLRLAYRKFYQRKPQGLKGALAEVGVQFTGREHSGIIDAQNTAKLVSRMIKDGYVLSITSSSEISSPQINLKRCPLGNLKNTSTPLSREPQSLKTRTLRSGLHATNSLRNNNKCRLGNTVEGIYNDEKDSCAAKKVMTSDTPKNVTKLASATNVCTPKRQSINKPVSCKRTPPLCRCGRRAACKVANSPGPNQGRSFFTCPNQRRSLGMLSKGCNFFMWC</sequence>
<evidence type="ECO:0000259" key="8">
    <source>
        <dbReference type="PROSITE" id="PS51999"/>
    </source>
</evidence>
<dbReference type="Pfam" id="PF06839">
    <property type="entry name" value="Zn_ribbon_GRF"/>
    <property type="match status" value="1"/>
</dbReference>
<dbReference type="GO" id="GO:0000175">
    <property type="term" value="F:3'-5'-RNA exonuclease activity"/>
    <property type="evidence" value="ECO:0007669"/>
    <property type="project" value="InterPro"/>
</dbReference>
<evidence type="ECO:0000256" key="5">
    <source>
        <dbReference type="ARBA" id="ARBA00022833"/>
    </source>
</evidence>
<evidence type="ECO:0000256" key="6">
    <source>
        <dbReference type="ARBA" id="ARBA00022839"/>
    </source>
</evidence>
<evidence type="ECO:0000256" key="3">
    <source>
        <dbReference type="ARBA" id="ARBA00022771"/>
    </source>
</evidence>
<dbReference type="OrthoDB" id="448399at2759"/>
<keyword evidence="5" id="KW-0862">Zinc</keyword>
<keyword evidence="9" id="KW-1185">Reference proteome</keyword>
<dbReference type="InterPro" id="IPR013520">
    <property type="entry name" value="Ribonucl_H"/>
</dbReference>
<dbReference type="GeneID" id="113202484"/>